<feature type="transmembrane region" description="Helical" evidence="7">
    <location>
        <begin position="306"/>
        <end position="324"/>
    </location>
</feature>
<protein>
    <submittedName>
        <fullName evidence="9">Fucose permease</fullName>
    </submittedName>
</protein>
<comment type="caution">
    <text evidence="9">The sequence shown here is derived from an EMBL/GenBank/DDBJ whole genome shotgun (WGS) entry which is preliminary data.</text>
</comment>
<dbReference type="Gene3D" id="1.20.1250.20">
    <property type="entry name" value="MFS general substrate transporter like domains"/>
    <property type="match status" value="2"/>
</dbReference>
<feature type="transmembrane region" description="Helical" evidence="7">
    <location>
        <begin position="52"/>
        <end position="72"/>
    </location>
</feature>
<evidence type="ECO:0000256" key="7">
    <source>
        <dbReference type="SAM" id="Phobius"/>
    </source>
</evidence>
<evidence type="ECO:0000259" key="8">
    <source>
        <dbReference type="PROSITE" id="PS50850"/>
    </source>
</evidence>
<dbReference type="Pfam" id="PF07690">
    <property type="entry name" value="MFS_1"/>
    <property type="match status" value="1"/>
</dbReference>
<dbReference type="InterPro" id="IPR020846">
    <property type="entry name" value="MFS_dom"/>
</dbReference>
<evidence type="ECO:0000256" key="4">
    <source>
        <dbReference type="ARBA" id="ARBA00022692"/>
    </source>
</evidence>
<dbReference type="InterPro" id="IPR036259">
    <property type="entry name" value="MFS_trans_sf"/>
</dbReference>
<evidence type="ECO:0000256" key="5">
    <source>
        <dbReference type="ARBA" id="ARBA00022989"/>
    </source>
</evidence>
<feature type="transmembrane region" description="Helical" evidence="7">
    <location>
        <begin position="250"/>
        <end position="271"/>
    </location>
</feature>
<keyword evidence="5 7" id="KW-1133">Transmembrane helix</keyword>
<feature type="domain" description="Major facilitator superfamily (MFS) profile" evidence="8">
    <location>
        <begin position="18"/>
        <end position="394"/>
    </location>
</feature>
<feature type="transmembrane region" description="Helical" evidence="7">
    <location>
        <begin position="336"/>
        <end position="362"/>
    </location>
</feature>
<dbReference type="InterPro" id="IPR051788">
    <property type="entry name" value="MFS_Transporter"/>
</dbReference>
<name>A0ABY1IN01_9HYPH</name>
<evidence type="ECO:0000313" key="10">
    <source>
        <dbReference type="Proteomes" id="UP000184290"/>
    </source>
</evidence>
<comment type="similarity">
    <text evidence="2">Belongs to the major facilitator superfamily.</text>
</comment>
<dbReference type="Proteomes" id="UP000184290">
    <property type="component" value="Unassembled WGS sequence"/>
</dbReference>
<feature type="transmembrane region" description="Helical" evidence="7">
    <location>
        <begin position="368"/>
        <end position="391"/>
    </location>
</feature>
<comment type="subcellular location">
    <subcellularLocation>
        <location evidence="1">Endomembrane system</location>
        <topology evidence="1">Multi-pass membrane protein</topology>
    </subcellularLocation>
</comment>
<evidence type="ECO:0000313" key="9">
    <source>
        <dbReference type="EMBL" id="SHJ52412.1"/>
    </source>
</evidence>
<gene>
    <name evidence="9" type="ORF">SAMN02745911_2764</name>
</gene>
<evidence type="ECO:0000256" key="2">
    <source>
        <dbReference type="ARBA" id="ARBA00008335"/>
    </source>
</evidence>
<dbReference type="PROSITE" id="PS50850">
    <property type="entry name" value="MFS"/>
    <property type="match status" value="1"/>
</dbReference>
<evidence type="ECO:0000256" key="1">
    <source>
        <dbReference type="ARBA" id="ARBA00004127"/>
    </source>
</evidence>
<dbReference type="InterPro" id="IPR011701">
    <property type="entry name" value="MFS"/>
</dbReference>
<dbReference type="SUPFAM" id="SSF103473">
    <property type="entry name" value="MFS general substrate transporter"/>
    <property type="match status" value="1"/>
</dbReference>
<dbReference type="EMBL" id="FQZC01000003">
    <property type="protein sequence ID" value="SHJ52412.1"/>
    <property type="molecule type" value="Genomic_DNA"/>
</dbReference>
<feature type="transmembrane region" description="Helical" evidence="7">
    <location>
        <begin position="211"/>
        <end position="230"/>
    </location>
</feature>
<proteinExistence type="inferred from homology"/>
<organism evidence="9 10">
    <name type="scientific">Aureimonas altamirensis DSM 21988</name>
    <dbReference type="NCBI Taxonomy" id="1121026"/>
    <lineage>
        <taxon>Bacteria</taxon>
        <taxon>Pseudomonadati</taxon>
        <taxon>Pseudomonadota</taxon>
        <taxon>Alphaproteobacteria</taxon>
        <taxon>Hyphomicrobiales</taxon>
        <taxon>Aurantimonadaceae</taxon>
        <taxon>Aureimonas</taxon>
    </lineage>
</organism>
<feature type="transmembrane region" description="Helical" evidence="7">
    <location>
        <begin position="141"/>
        <end position="164"/>
    </location>
</feature>
<keyword evidence="10" id="KW-1185">Reference proteome</keyword>
<dbReference type="RefSeq" id="WP_060606665.1">
    <property type="nucleotide sequence ID" value="NZ_FQZC01000003.1"/>
</dbReference>
<sequence length="400" mass="41229">MDGREQVSVKAPAVGMFMLLLLYLGFVSIGLPDAAFGVAWPSLRDAFALPQSQFGVALAFIGAGFLVASSFAGRFLAAMGVGRLLALATTITGIGLAGFALAPGWPAFLAFGLLVGFGGGAIDSGLNAYAASRLSARHMNWLHAAFGLGAGLGPFAMTAAVGLASWRFGYGALALVMLALATLFVVTRGVWGTAVGHDAAADEASISAGQAMRIGLVWLQVFAFFTYVGAEISLGQWTYAILTESRGYSIEMAGFWAGAFWLALFAGRIILGALAERIGAERLLRMAVLGAFVGYVLFAVDPAGLGPAGLVIAGFMLAPIFPLLMHRTPRMLGLAAPHAIGFQVSAAMLGGIVTPAVAGIIADNMGLAAIPYFLLGVVAINGILIVICLGMPPWRAGREG</sequence>
<dbReference type="PANTHER" id="PTHR23514:SF3">
    <property type="entry name" value="BYPASS OF STOP CODON PROTEIN 6"/>
    <property type="match status" value="1"/>
</dbReference>
<dbReference type="PANTHER" id="PTHR23514">
    <property type="entry name" value="BYPASS OF STOP CODON PROTEIN 6"/>
    <property type="match status" value="1"/>
</dbReference>
<feature type="transmembrane region" description="Helical" evidence="7">
    <location>
        <begin position="108"/>
        <end position="129"/>
    </location>
</feature>
<feature type="transmembrane region" description="Helical" evidence="7">
    <location>
        <begin position="84"/>
        <end position="102"/>
    </location>
</feature>
<reference evidence="9 10" key="1">
    <citation type="submission" date="2016-11" db="EMBL/GenBank/DDBJ databases">
        <authorList>
            <person name="Varghese N."/>
            <person name="Submissions S."/>
        </authorList>
    </citation>
    <scope>NUCLEOTIDE SEQUENCE [LARGE SCALE GENOMIC DNA]</scope>
    <source>
        <strain evidence="9 10">DSM 21988</strain>
    </source>
</reference>
<accession>A0ABY1IN01</accession>
<evidence type="ECO:0000256" key="3">
    <source>
        <dbReference type="ARBA" id="ARBA00022448"/>
    </source>
</evidence>
<keyword evidence="3" id="KW-0813">Transport</keyword>
<feature type="transmembrane region" description="Helical" evidence="7">
    <location>
        <begin position="283"/>
        <end position="300"/>
    </location>
</feature>
<feature type="transmembrane region" description="Helical" evidence="7">
    <location>
        <begin position="12"/>
        <end position="32"/>
    </location>
</feature>
<keyword evidence="6 7" id="KW-0472">Membrane</keyword>
<keyword evidence="4 7" id="KW-0812">Transmembrane</keyword>
<evidence type="ECO:0000256" key="6">
    <source>
        <dbReference type="ARBA" id="ARBA00023136"/>
    </source>
</evidence>
<feature type="transmembrane region" description="Helical" evidence="7">
    <location>
        <begin position="170"/>
        <end position="191"/>
    </location>
</feature>